<reference evidence="2" key="1">
    <citation type="journal article" date="2022" name="bioRxiv">
        <title>Sequencing and chromosome-scale assembly of the giantPleurodeles waltlgenome.</title>
        <authorList>
            <person name="Brown T."/>
            <person name="Elewa A."/>
            <person name="Iarovenko S."/>
            <person name="Subramanian E."/>
            <person name="Araus A.J."/>
            <person name="Petzold A."/>
            <person name="Susuki M."/>
            <person name="Suzuki K.-i.T."/>
            <person name="Hayashi T."/>
            <person name="Toyoda A."/>
            <person name="Oliveira C."/>
            <person name="Osipova E."/>
            <person name="Leigh N.D."/>
            <person name="Simon A."/>
            <person name="Yun M.H."/>
        </authorList>
    </citation>
    <scope>NUCLEOTIDE SEQUENCE</scope>
    <source>
        <strain evidence="2">20211129_DDA</strain>
        <tissue evidence="2">Liver</tissue>
    </source>
</reference>
<gene>
    <name evidence="2" type="ORF">NDU88_002659</name>
</gene>
<proteinExistence type="predicted"/>
<evidence type="ECO:0000313" key="3">
    <source>
        <dbReference type="Proteomes" id="UP001066276"/>
    </source>
</evidence>
<name>A0AAV7M293_PLEWA</name>
<protein>
    <submittedName>
        <fullName evidence="2">Uncharacterized protein</fullName>
    </submittedName>
</protein>
<keyword evidence="3" id="KW-1185">Reference proteome</keyword>
<dbReference type="AlphaFoldDB" id="A0AAV7M293"/>
<accession>A0AAV7M293</accession>
<comment type="caution">
    <text evidence="2">The sequence shown here is derived from an EMBL/GenBank/DDBJ whole genome shotgun (WGS) entry which is preliminary data.</text>
</comment>
<dbReference type="Proteomes" id="UP001066276">
    <property type="component" value="Chromosome 10"/>
</dbReference>
<evidence type="ECO:0000313" key="2">
    <source>
        <dbReference type="EMBL" id="KAJ1097541.1"/>
    </source>
</evidence>
<dbReference type="EMBL" id="JANPWB010000014">
    <property type="protein sequence ID" value="KAJ1097541.1"/>
    <property type="molecule type" value="Genomic_DNA"/>
</dbReference>
<evidence type="ECO:0000256" key="1">
    <source>
        <dbReference type="SAM" id="MobiDB-lite"/>
    </source>
</evidence>
<feature type="region of interest" description="Disordered" evidence="1">
    <location>
        <begin position="178"/>
        <end position="207"/>
    </location>
</feature>
<feature type="compositionally biased region" description="Basic and acidic residues" evidence="1">
    <location>
        <begin position="88"/>
        <end position="106"/>
    </location>
</feature>
<organism evidence="2 3">
    <name type="scientific">Pleurodeles waltl</name>
    <name type="common">Iberian ribbed newt</name>
    <dbReference type="NCBI Taxonomy" id="8319"/>
    <lineage>
        <taxon>Eukaryota</taxon>
        <taxon>Metazoa</taxon>
        <taxon>Chordata</taxon>
        <taxon>Craniata</taxon>
        <taxon>Vertebrata</taxon>
        <taxon>Euteleostomi</taxon>
        <taxon>Amphibia</taxon>
        <taxon>Batrachia</taxon>
        <taxon>Caudata</taxon>
        <taxon>Salamandroidea</taxon>
        <taxon>Salamandridae</taxon>
        <taxon>Pleurodelinae</taxon>
        <taxon>Pleurodeles</taxon>
    </lineage>
</organism>
<feature type="region of interest" description="Disordered" evidence="1">
    <location>
        <begin position="86"/>
        <end position="106"/>
    </location>
</feature>
<sequence>MVLARNARVRGRANQHGRLDVKSDGSAEDLFRPFVQEHFGGASCRPRLGKVTECPGKGRDPSGAALLGGTYRAVCSPSRVVGLPRGVGPEELRNERSGRSGWLEPREENRQFAPVGAHPEIPRFAASLLLGRPSWAARTVQCAAPAEWSACLVVWAQRSCGMSGAGAAGGWSPVKAPGAADAAGRGLPSHLMSEKSRQAQLEGEPVQDRKRAVCTGWCAPGDP</sequence>
<feature type="region of interest" description="Disordered" evidence="1">
    <location>
        <begin position="1"/>
        <end position="20"/>
    </location>
</feature>